<reference evidence="2 3" key="1">
    <citation type="submission" date="2023-07" db="EMBL/GenBank/DDBJ databases">
        <title>Genomic Encyclopedia of Type Strains, Phase IV (KMG-IV): sequencing the most valuable type-strain genomes for metagenomic binning, comparative biology and taxonomic classification.</title>
        <authorList>
            <person name="Goeker M."/>
        </authorList>
    </citation>
    <scope>NUCLEOTIDE SEQUENCE [LARGE SCALE GENOMIC DNA]</scope>
    <source>
        <strain evidence="2 3">DSM 16980</strain>
    </source>
</reference>
<dbReference type="RefSeq" id="WP_196604229.1">
    <property type="nucleotide sequence ID" value="NZ_CP116940.1"/>
</dbReference>
<gene>
    <name evidence="2" type="ORF">J2S01_001673</name>
</gene>
<protein>
    <submittedName>
        <fullName evidence="2">Uncharacterized protein</fullName>
    </submittedName>
</protein>
<feature type="chain" id="PRO_5045842241" evidence="1">
    <location>
        <begin position="31"/>
        <end position="208"/>
    </location>
</feature>
<evidence type="ECO:0000256" key="1">
    <source>
        <dbReference type="SAM" id="SignalP"/>
    </source>
</evidence>
<evidence type="ECO:0000313" key="2">
    <source>
        <dbReference type="EMBL" id="MDQ0203953.1"/>
    </source>
</evidence>
<name>A0ABT9Y8I7_9FIRM</name>
<comment type="caution">
    <text evidence="2">The sequence shown here is derived from an EMBL/GenBank/DDBJ whole genome shotgun (WGS) entry which is preliminary data.</text>
</comment>
<organism evidence="2 3">
    <name type="scientific">Pectinatus haikarae</name>
    <dbReference type="NCBI Taxonomy" id="349096"/>
    <lineage>
        <taxon>Bacteria</taxon>
        <taxon>Bacillati</taxon>
        <taxon>Bacillota</taxon>
        <taxon>Negativicutes</taxon>
        <taxon>Selenomonadales</taxon>
        <taxon>Selenomonadaceae</taxon>
        <taxon>Pectinatus</taxon>
    </lineage>
</organism>
<dbReference type="Proteomes" id="UP001239167">
    <property type="component" value="Unassembled WGS sequence"/>
</dbReference>
<keyword evidence="3" id="KW-1185">Reference proteome</keyword>
<sequence>MKIINMLKIFAGIFAVSVSFGLLSPAQASAYTYVSKDYGYSIECPEKPLGVIPLIDPTQKGEVLVFKNDGYNILQGWIIATNAFDSSQIPDFDKMTDKESQKYAANFVMNSEGKYETVLFIPLNGHKVLYAVAPQDVYVDADKKEKTDTVKTNVSQRIETYIPGKKTNYVIVFFKSGEMTTQDSTDYQNGLLSFKELPAEEKTPAGSK</sequence>
<proteinExistence type="predicted"/>
<dbReference type="EMBL" id="JAUSUE010000011">
    <property type="protein sequence ID" value="MDQ0203953.1"/>
    <property type="molecule type" value="Genomic_DNA"/>
</dbReference>
<keyword evidence="1" id="KW-0732">Signal</keyword>
<accession>A0ABT9Y8I7</accession>
<feature type="signal peptide" evidence="1">
    <location>
        <begin position="1"/>
        <end position="30"/>
    </location>
</feature>
<evidence type="ECO:0000313" key="3">
    <source>
        <dbReference type="Proteomes" id="UP001239167"/>
    </source>
</evidence>